<organism evidence="1 2">
    <name type="scientific">Caenorhabditis briggsae</name>
    <dbReference type="NCBI Taxonomy" id="6238"/>
    <lineage>
        <taxon>Eukaryota</taxon>
        <taxon>Metazoa</taxon>
        <taxon>Ecdysozoa</taxon>
        <taxon>Nematoda</taxon>
        <taxon>Chromadorea</taxon>
        <taxon>Rhabditida</taxon>
        <taxon>Rhabditina</taxon>
        <taxon>Rhabditomorpha</taxon>
        <taxon>Rhabditoidea</taxon>
        <taxon>Rhabditidae</taxon>
        <taxon>Peloderinae</taxon>
        <taxon>Caenorhabditis</taxon>
    </lineage>
</organism>
<dbReference type="Proteomes" id="UP000829354">
    <property type="component" value="Chromosome III"/>
</dbReference>
<accession>A0AAE9ENJ1</accession>
<dbReference type="AlphaFoldDB" id="A0AAE9ENJ1"/>
<keyword evidence="2" id="KW-1185">Reference proteome</keyword>
<protein>
    <submittedName>
        <fullName evidence="1">Uncharacterized protein</fullName>
    </submittedName>
</protein>
<name>A0AAE9ENJ1_CAEBR</name>
<evidence type="ECO:0000313" key="2">
    <source>
        <dbReference type="Proteomes" id="UP000829354"/>
    </source>
</evidence>
<evidence type="ECO:0000313" key="1">
    <source>
        <dbReference type="EMBL" id="UMM25051.1"/>
    </source>
</evidence>
<dbReference type="EMBL" id="CP092622">
    <property type="protein sequence ID" value="UMM25051.1"/>
    <property type="molecule type" value="Genomic_DNA"/>
</dbReference>
<gene>
    <name evidence="1" type="ORF">L5515_005027</name>
</gene>
<sequence>MIAFLKAHLISVGRAELATSTAIKDETIIIVKYEDDLSTFLSGPIEGSRYFLVPSMEVFQAPAAAHIIDRAGRDDRGRLRNLTFPSPFPLSKWFWNPEEDQPIEESHTLPQRFPPFDGKLLDMVLFHEITLMDIPRSRRALASRIRWLLPATSSLLTLQCFGPLVDPSNSSSLPNSIWRTTNLFVPSMKKLRRQLQLACSLTASSPNSGYANSH</sequence>
<proteinExistence type="predicted"/>
<reference evidence="1 2" key="1">
    <citation type="submission" date="2022-04" db="EMBL/GenBank/DDBJ databases">
        <title>Chromosome-level reference genomes for two strains of Caenorhabditis briggsae: an improved platform for comparative genomics.</title>
        <authorList>
            <person name="Stevens L."/>
            <person name="Andersen E."/>
        </authorList>
    </citation>
    <scope>NUCLEOTIDE SEQUENCE [LARGE SCALE GENOMIC DNA]</scope>
    <source>
        <strain evidence="1">VX34</strain>
        <tissue evidence="1">Whole-organism</tissue>
    </source>
</reference>